<dbReference type="InterPro" id="IPR003661">
    <property type="entry name" value="HisK_dim/P_dom"/>
</dbReference>
<evidence type="ECO:0000256" key="10">
    <source>
        <dbReference type="SAM" id="Phobius"/>
    </source>
</evidence>
<dbReference type="RefSeq" id="WP_025803017.1">
    <property type="nucleotide sequence ID" value="NZ_CP053842.1"/>
</dbReference>
<dbReference type="SMART" id="SM00387">
    <property type="entry name" value="HATPase_c"/>
    <property type="match status" value="1"/>
</dbReference>
<keyword evidence="8 10" id="KW-1133">Transmembrane helix</keyword>
<comment type="catalytic activity">
    <reaction evidence="1">
        <text>ATP + protein L-histidine = ADP + protein N-phospho-L-histidine.</text>
        <dbReference type="EC" id="2.7.13.3"/>
    </reaction>
</comment>
<dbReference type="AlphaFoldDB" id="A0A7M1LGJ2"/>
<feature type="domain" description="HAMP" evidence="12">
    <location>
        <begin position="157"/>
        <end position="207"/>
    </location>
</feature>
<dbReference type="EMBL" id="CP063078">
    <property type="protein sequence ID" value="QOQ87453.1"/>
    <property type="molecule type" value="Genomic_DNA"/>
</dbReference>
<feature type="transmembrane region" description="Helical" evidence="10">
    <location>
        <begin position="135"/>
        <end position="154"/>
    </location>
</feature>
<dbReference type="OrthoDB" id="9812241at2"/>
<dbReference type="CDD" id="cd06225">
    <property type="entry name" value="HAMP"/>
    <property type="match status" value="1"/>
</dbReference>
<dbReference type="SUPFAM" id="SSF158472">
    <property type="entry name" value="HAMP domain-like"/>
    <property type="match status" value="1"/>
</dbReference>
<proteinExistence type="predicted"/>
<evidence type="ECO:0000313" key="14">
    <source>
        <dbReference type="Proteomes" id="UP000594749"/>
    </source>
</evidence>
<evidence type="ECO:0000256" key="1">
    <source>
        <dbReference type="ARBA" id="ARBA00000085"/>
    </source>
</evidence>
<keyword evidence="6 10" id="KW-0812">Transmembrane</keyword>
<dbReference type="InterPro" id="IPR005467">
    <property type="entry name" value="His_kinase_dom"/>
</dbReference>
<evidence type="ECO:0000256" key="7">
    <source>
        <dbReference type="ARBA" id="ARBA00022777"/>
    </source>
</evidence>
<keyword evidence="14" id="KW-1185">Reference proteome</keyword>
<dbReference type="SUPFAM" id="SSF47384">
    <property type="entry name" value="Homodimeric domain of signal transducing histidine kinase"/>
    <property type="match status" value="1"/>
</dbReference>
<keyword evidence="9 10" id="KW-0472">Membrane</keyword>
<dbReference type="PROSITE" id="PS50109">
    <property type="entry name" value="HIS_KIN"/>
    <property type="match status" value="1"/>
</dbReference>
<evidence type="ECO:0000313" key="13">
    <source>
        <dbReference type="EMBL" id="QOQ87453.1"/>
    </source>
</evidence>
<evidence type="ECO:0000256" key="8">
    <source>
        <dbReference type="ARBA" id="ARBA00022989"/>
    </source>
</evidence>
<dbReference type="PANTHER" id="PTHR45528:SF12">
    <property type="entry name" value="SENSOR HISTIDINE KINASE ARSS"/>
    <property type="match status" value="1"/>
</dbReference>
<name>A0A7M1LGJ2_9BACT</name>
<dbReference type="Gene3D" id="1.10.287.130">
    <property type="match status" value="1"/>
</dbReference>
<evidence type="ECO:0000256" key="5">
    <source>
        <dbReference type="ARBA" id="ARBA00022679"/>
    </source>
</evidence>
<feature type="transmembrane region" description="Helical" evidence="10">
    <location>
        <begin position="12"/>
        <end position="32"/>
    </location>
</feature>
<evidence type="ECO:0000256" key="2">
    <source>
        <dbReference type="ARBA" id="ARBA00004141"/>
    </source>
</evidence>
<dbReference type="InterPro" id="IPR036097">
    <property type="entry name" value="HisK_dim/P_sf"/>
</dbReference>
<dbReference type="PROSITE" id="PS50885">
    <property type="entry name" value="HAMP"/>
    <property type="match status" value="1"/>
</dbReference>
<dbReference type="CDD" id="cd00082">
    <property type="entry name" value="HisKA"/>
    <property type="match status" value="1"/>
</dbReference>
<dbReference type="Gene3D" id="3.30.565.10">
    <property type="entry name" value="Histidine kinase-like ATPase, C-terminal domain"/>
    <property type="match status" value="1"/>
</dbReference>
<evidence type="ECO:0000259" key="11">
    <source>
        <dbReference type="PROSITE" id="PS50109"/>
    </source>
</evidence>
<dbReference type="NCBIfam" id="NF038389">
    <property type="entry name" value="ArsS_fam_HK"/>
    <property type="match status" value="1"/>
</dbReference>
<dbReference type="Pfam" id="PF02518">
    <property type="entry name" value="HATPase_c"/>
    <property type="match status" value="1"/>
</dbReference>
<keyword evidence="4" id="KW-0597">Phosphoprotein</keyword>
<dbReference type="PANTHER" id="PTHR45528">
    <property type="entry name" value="SENSOR HISTIDINE KINASE CPXA"/>
    <property type="match status" value="1"/>
</dbReference>
<evidence type="ECO:0000256" key="6">
    <source>
        <dbReference type="ARBA" id="ARBA00022692"/>
    </source>
</evidence>
<reference evidence="13 14" key="1">
    <citation type="submission" date="2020-10" db="EMBL/GenBank/DDBJ databases">
        <title>Campylobacter and Helicobacter PacBio genomes.</title>
        <authorList>
            <person name="Lane C."/>
        </authorList>
    </citation>
    <scope>NUCLEOTIDE SEQUENCE [LARGE SCALE GENOMIC DNA]</scope>
    <source>
        <strain evidence="13 14">2016D-0077</strain>
    </source>
</reference>
<dbReference type="InterPro" id="IPR036890">
    <property type="entry name" value="HATPase_C_sf"/>
</dbReference>
<sequence length="427" mass="49186">MRYSLSTKISVVFVIVFALVCMLFATFGKIQINDAIDRMKISQSNSINYLLGLYQRGMPPNDTKQYFSNFNMYIVEDKNLASNVLTSGKILFNNASPLGELTSLQYQNNIYLHINNQNTTLLLGGTGTKNINDPLWIGFFITIILLSSLYFSVVKSLEPLKRLNNNIKKFATGNLETASLNVEGNDEIAQVAAEFDKAVVKIKELVRSRQLFLRTIMHELKTPIGKGRIVSEMLDDELQKKRLINIFERLEILINEFAKIEQLLSKSYTINFEEYHFSLIIEQARDMLMLDDWEKHINVEYKDDIILNVDFQMFTLAIKNLIDNALKYSSDKKVDIVCSKEQILISNLGNPLPMGIEHYKQAFVRNKDEKTTGMGLGLYIIDRICDMHKFYLDYYYSNGRHNFCVIFDRDAMLACELPTPKKGLFKK</sequence>
<evidence type="ECO:0000256" key="9">
    <source>
        <dbReference type="ARBA" id="ARBA00023136"/>
    </source>
</evidence>
<dbReference type="EC" id="2.7.13.3" evidence="3"/>
<feature type="domain" description="Histidine kinase" evidence="11">
    <location>
        <begin position="215"/>
        <end position="421"/>
    </location>
</feature>
<evidence type="ECO:0000256" key="4">
    <source>
        <dbReference type="ARBA" id="ARBA00022553"/>
    </source>
</evidence>
<keyword evidence="7 13" id="KW-0418">Kinase</keyword>
<protein>
    <recommendedName>
        <fullName evidence="3">histidine kinase</fullName>
        <ecNumber evidence="3">2.7.13.3</ecNumber>
    </recommendedName>
</protein>
<accession>A0A7M1LGJ2</accession>
<dbReference type="InterPro" id="IPR050398">
    <property type="entry name" value="HssS/ArlS-like"/>
</dbReference>
<dbReference type="InterPro" id="IPR003660">
    <property type="entry name" value="HAMP_dom"/>
</dbReference>
<dbReference type="InterPro" id="IPR047994">
    <property type="entry name" value="ArsS-like"/>
</dbReference>
<dbReference type="Proteomes" id="UP000594749">
    <property type="component" value="Chromosome"/>
</dbReference>
<gene>
    <name evidence="13" type="ORF">IMC76_01135</name>
</gene>
<comment type="subcellular location">
    <subcellularLocation>
        <location evidence="2">Membrane</location>
        <topology evidence="2">Multi-pass membrane protein</topology>
    </subcellularLocation>
</comment>
<dbReference type="GO" id="GO:0016020">
    <property type="term" value="C:membrane"/>
    <property type="evidence" value="ECO:0007669"/>
    <property type="project" value="UniProtKB-SubCell"/>
</dbReference>
<dbReference type="GO" id="GO:0000155">
    <property type="term" value="F:phosphorelay sensor kinase activity"/>
    <property type="evidence" value="ECO:0007669"/>
    <property type="project" value="InterPro"/>
</dbReference>
<evidence type="ECO:0000259" key="12">
    <source>
        <dbReference type="PROSITE" id="PS50885"/>
    </source>
</evidence>
<evidence type="ECO:0000256" key="3">
    <source>
        <dbReference type="ARBA" id="ARBA00012438"/>
    </source>
</evidence>
<organism evidence="13 14">
    <name type="scientific">Campylobacter corcagiensis</name>
    <dbReference type="NCBI Taxonomy" id="1448857"/>
    <lineage>
        <taxon>Bacteria</taxon>
        <taxon>Pseudomonadati</taxon>
        <taxon>Campylobacterota</taxon>
        <taxon>Epsilonproteobacteria</taxon>
        <taxon>Campylobacterales</taxon>
        <taxon>Campylobacteraceae</taxon>
        <taxon>Campylobacter</taxon>
    </lineage>
</organism>
<dbReference type="CDD" id="cd00075">
    <property type="entry name" value="HATPase"/>
    <property type="match status" value="1"/>
</dbReference>
<dbReference type="SUPFAM" id="SSF55874">
    <property type="entry name" value="ATPase domain of HSP90 chaperone/DNA topoisomerase II/histidine kinase"/>
    <property type="match status" value="1"/>
</dbReference>
<dbReference type="InterPro" id="IPR003594">
    <property type="entry name" value="HATPase_dom"/>
</dbReference>
<keyword evidence="5" id="KW-0808">Transferase</keyword>